<name>A0A564Z7Q3_HYMDI</name>
<accession>A0A564Z7Q3</accession>
<protein>
    <submittedName>
        <fullName evidence="1">Uncharacterized protein</fullName>
    </submittedName>
</protein>
<proteinExistence type="predicted"/>
<dbReference type="AlphaFoldDB" id="A0A564Z7Q3"/>
<reference evidence="1 2" key="1">
    <citation type="submission" date="2019-07" db="EMBL/GenBank/DDBJ databases">
        <authorList>
            <person name="Jastrzebski P J."/>
            <person name="Paukszto L."/>
            <person name="Jastrzebski P J."/>
        </authorList>
    </citation>
    <scope>NUCLEOTIDE SEQUENCE [LARGE SCALE GENOMIC DNA]</scope>
    <source>
        <strain evidence="1 2">WMS-il1</strain>
    </source>
</reference>
<dbReference type="EMBL" id="CABIJS010000694">
    <property type="protein sequence ID" value="VUZ55547.1"/>
    <property type="molecule type" value="Genomic_DNA"/>
</dbReference>
<evidence type="ECO:0000313" key="1">
    <source>
        <dbReference type="EMBL" id="VUZ55547.1"/>
    </source>
</evidence>
<gene>
    <name evidence="1" type="ORF">WMSIL1_LOCUS13356</name>
</gene>
<dbReference type="Proteomes" id="UP000321570">
    <property type="component" value="Unassembled WGS sequence"/>
</dbReference>
<evidence type="ECO:0000313" key="2">
    <source>
        <dbReference type="Proteomes" id="UP000321570"/>
    </source>
</evidence>
<keyword evidence="2" id="KW-1185">Reference proteome</keyword>
<sequence length="59" mass="6570">MQPVLASTLKTKPIESVAEITDELIENAPPSQELRRFSTPHTPHTYLTFSLNQTQTSSS</sequence>
<organism evidence="1 2">
    <name type="scientific">Hymenolepis diminuta</name>
    <name type="common">Rat tapeworm</name>
    <dbReference type="NCBI Taxonomy" id="6216"/>
    <lineage>
        <taxon>Eukaryota</taxon>
        <taxon>Metazoa</taxon>
        <taxon>Spiralia</taxon>
        <taxon>Lophotrochozoa</taxon>
        <taxon>Platyhelminthes</taxon>
        <taxon>Cestoda</taxon>
        <taxon>Eucestoda</taxon>
        <taxon>Cyclophyllidea</taxon>
        <taxon>Hymenolepididae</taxon>
        <taxon>Hymenolepis</taxon>
    </lineage>
</organism>